<reference evidence="8" key="1">
    <citation type="submission" date="2022-11" db="UniProtKB">
        <authorList>
            <consortium name="WormBaseParasite"/>
        </authorList>
    </citation>
    <scope>IDENTIFICATION</scope>
</reference>
<dbReference type="GO" id="GO:0022857">
    <property type="term" value="F:transmembrane transporter activity"/>
    <property type="evidence" value="ECO:0007669"/>
    <property type="project" value="InterPro"/>
</dbReference>
<dbReference type="Proteomes" id="UP000887565">
    <property type="component" value="Unplaced"/>
</dbReference>
<feature type="transmembrane region" description="Helical" evidence="6">
    <location>
        <begin position="103"/>
        <end position="125"/>
    </location>
</feature>
<evidence type="ECO:0000256" key="4">
    <source>
        <dbReference type="ARBA" id="ARBA00022989"/>
    </source>
</evidence>
<feature type="transmembrane region" description="Helical" evidence="6">
    <location>
        <begin position="43"/>
        <end position="62"/>
    </location>
</feature>
<dbReference type="InterPro" id="IPR036259">
    <property type="entry name" value="MFS_trans_sf"/>
</dbReference>
<feature type="transmembrane region" description="Helical" evidence="6">
    <location>
        <begin position="145"/>
        <end position="166"/>
    </location>
</feature>
<keyword evidence="7" id="KW-1185">Reference proteome</keyword>
<feature type="transmembrane region" description="Helical" evidence="6">
    <location>
        <begin position="12"/>
        <end position="31"/>
    </location>
</feature>
<dbReference type="GO" id="GO:0012505">
    <property type="term" value="C:endomembrane system"/>
    <property type="evidence" value="ECO:0007669"/>
    <property type="project" value="UniProtKB-SubCell"/>
</dbReference>
<dbReference type="InterPro" id="IPR051068">
    <property type="entry name" value="MFS_Domain-Containing_Protein"/>
</dbReference>
<name>A0A915K287_ROMCU</name>
<feature type="transmembrane region" description="Helical" evidence="6">
    <location>
        <begin position="187"/>
        <end position="210"/>
    </location>
</feature>
<sequence length="292" mass="32350">IDKEATDSFAPWAIAAFGFGQTVGCPLFGWVSNKLKNNKSPMIIGMIFMIIGNTGYCMVELFPYGRRWLIFTFRVITGFGGGIAGVIRAYCATAAKSEEYTKAVTGATATLALAIMAGPGAQAMFTPIGFPGFTVASLPIHMFNAPGWISIVAALICVYLLHKLLIEEYPGIQTHHDFSIMPKYDSLAAWTLIFCWFAIYLTLTSFVMIGKSYTMVMFHWSFDEAVVDNGIIMGVFALVSLSVFVIYAFYGKRLDERFLIFSGTTMMISFWLITFPWPALPELLDEADASMY</sequence>
<dbReference type="OMA" id="RVWELLF"/>
<comment type="subcellular location">
    <subcellularLocation>
        <location evidence="1">Endomembrane system</location>
        <topology evidence="1">Multi-pass membrane protein</topology>
    </subcellularLocation>
</comment>
<accession>A0A915K287</accession>
<keyword evidence="3 6" id="KW-0812">Transmembrane</keyword>
<protein>
    <submittedName>
        <fullName evidence="8">Major facilitator superfamily (MFS) profile domain-containing protein</fullName>
    </submittedName>
</protein>
<dbReference type="GO" id="GO:0005765">
    <property type="term" value="C:lysosomal membrane"/>
    <property type="evidence" value="ECO:0007669"/>
    <property type="project" value="TreeGrafter"/>
</dbReference>
<organism evidence="7 8">
    <name type="scientific">Romanomermis culicivorax</name>
    <name type="common">Nematode worm</name>
    <dbReference type="NCBI Taxonomy" id="13658"/>
    <lineage>
        <taxon>Eukaryota</taxon>
        <taxon>Metazoa</taxon>
        <taxon>Ecdysozoa</taxon>
        <taxon>Nematoda</taxon>
        <taxon>Enoplea</taxon>
        <taxon>Dorylaimia</taxon>
        <taxon>Mermithida</taxon>
        <taxon>Mermithoidea</taxon>
        <taxon>Mermithidae</taxon>
        <taxon>Romanomermis</taxon>
    </lineage>
</organism>
<dbReference type="AlphaFoldDB" id="A0A915K287"/>
<dbReference type="Gene3D" id="1.20.1250.20">
    <property type="entry name" value="MFS general substrate transporter like domains"/>
    <property type="match status" value="1"/>
</dbReference>
<evidence type="ECO:0000313" key="7">
    <source>
        <dbReference type="Proteomes" id="UP000887565"/>
    </source>
</evidence>
<dbReference type="WBParaSite" id="nRc.2.0.1.t32928-RA">
    <property type="protein sequence ID" value="nRc.2.0.1.t32928-RA"/>
    <property type="gene ID" value="nRc.2.0.1.g32928"/>
</dbReference>
<feature type="transmembrane region" description="Helical" evidence="6">
    <location>
        <begin position="258"/>
        <end position="277"/>
    </location>
</feature>
<dbReference type="Pfam" id="PF07690">
    <property type="entry name" value="MFS_1"/>
    <property type="match status" value="1"/>
</dbReference>
<dbReference type="PANTHER" id="PTHR23510">
    <property type="entry name" value="INNER MEMBRANE TRANSPORT PROTEIN YAJR"/>
    <property type="match status" value="1"/>
</dbReference>
<dbReference type="InterPro" id="IPR011701">
    <property type="entry name" value="MFS"/>
</dbReference>
<evidence type="ECO:0000313" key="8">
    <source>
        <dbReference type="WBParaSite" id="nRc.2.0.1.t32928-RA"/>
    </source>
</evidence>
<evidence type="ECO:0000256" key="2">
    <source>
        <dbReference type="ARBA" id="ARBA00022448"/>
    </source>
</evidence>
<feature type="transmembrane region" description="Helical" evidence="6">
    <location>
        <begin position="68"/>
        <end position="91"/>
    </location>
</feature>
<evidence type="ECO:0000256" key="6">
    <source>
        <dbReference type="SAM" id="Phobius"/>
    </source>
</evidence>
<evidence type="ECO:0000256" key="3">
    <source>
        <dbReference type="ARBA" id="ARBA00022692"/>
    </source>
</evidence>
<dbReference type="SUPFAM" id="SSF103473">
    <property type="entry name" value="MFS general substrate transporter"/>
    <property type="match status" value="1"/>
</dbReference>
<evidence type="ECO:0000256" key="5">
    <source>
        <dbReference type="ARBA" id="ARBA00023136"/>
    </source>
</evidence>
<dbReference type="PANTHER" id="PTHR23510:SF3">
    <property type="entry name" value="MAJOR FACILITATOR SUPERFAMILY DOMAIN-CONTAINING PROTEIN 8"/>
    <property type="match status" value="1"/>
</dbReference>
<keyword evidence="4 6" id="KW-1133">Transmembrane helix</keyword>
<proteinExistence type="predicted"/>
<keyword evidence="2" id="KW-0813">Transport</keyword>
<keyword evidence="5 6" id="KW-0472">Membrane</keyword>
<evidence type="ECO:0000256" key="1">
    <source>
        <dbReference type="ARBA" id="ARBA00004127"/>
    </source>
</evidence>
<feature type="transmembrane region" description="Helical" evidence="6">
    <location>
        <begin position="230"/>
        <end position="251"/>
    </location>
</feature>